<evidence type="ECO:0000313" key="2">
    <source>
        <dbReference type="Proteomes" id="UP000552709"/>
    </source>
</evidence>
<gene>
    <name evidence="1" type="ORF">HNQ08_005420</name>
</gene>
<keyword evidence="2" id="KW-1185">Reference proteome</keyword>
<protein>
    <submittedName>
        <fullName evidence="1">Uncharacterized protein</fullName>
    </submittedName>
</protein>
<comment type="caution">
    <text evidence="1">The sequence shown here is derived from an EMBL/GenBank/DDBJ whole genome shotgun (WGS) entry which is preliminary data.</text>
</comment>
<proteinExistence type="predicted"/>
<name>A0A7W8JZW0_9DEIO</name>
<organism evidence="1 2">
    <name type="scientific">Deinococcus humi</name>
    <dbReference type="NCBI Taxonomy" id="662880"/>
    <lineage>
        <taxon>Bacteria</taxon>
        <taxon>Thermotogati</taxon>
        <taxon>Deinococcota</taxon>
        <taxon>Deinococci</taxon>
        <taxon>Deinococcales</taxon>
        <taxon>Deinococcaceae</taxon>
        <taxon>Deinococcus</taxon>
    </lineage>
</organism>
<accession>A0A7W8JZW0</accession>
<sequence length="320" mass="35224">MTVPFQEGRPHPSSAGSEGPYAVMITLMHPTMSIFGTALMHHPGGIMGDSLLVLDQAFEVTGVTPRGAHQFQLLPNGQGRLGMVKLIVRASDLHTAERQAMEVAQPFLSLLAATQNVPLSVHAVTTVEQDTGVIALSAGLAGKEKRLSLEGFSPLPVVTDEQIANVFSAYREALGAQDPFQKIISLWRVFEGLKSVRQTMLQAVPAQERETVLRRGKLPTSIETVPERYRDGVDDATLTRVLGKSHQAAVEQFTSEYRDAVAHLTLKPDRDGTPRPVRTADTWSDVMACWNVAQLLEYVLREFLKETIGMHPQYRSLTFD</sequence>
<dbReference type="AlphaFoldDB" id="A0A7W8JZW0"/>
<dbReference type="Proteomes" id="UP000552709">
    <property type="component" value="Unassembled WGS sequence"/>
</dbReference>
<reference evidence="1 2" key="1">
    <citation type="submission" date="2020-08" db="EMBL/GenBank/DDBJ databases">
        <title>Genomic Encyclopedia of Type Strains, Phase IV (KMG-IV): sequencing the most valuable type-strain genomes for metagenomic binning, comparative biology and taxonomic classification.</title>
        <authorList>
            <person name="Goeker M."/>
        </authorList>
    </citation>
    <scope>NUCLEOTIDE SEQUENCE [LARGE SCALE GENOMIC DNA]</scope>
    <source>
        <strain evidence="1 2">DSM 27939</strain>
    </source>
</reference>
<evidence type="ECO:0000313" key="1">
    <source>
        <dbReference type="EMBL" id="MBB5366291.1"/>
    </source>
</evidence>
<dbReference type="EMBL" id="JACHFL010000034">
    <property type="protein sequence ID" value="MBB5366291.1"/>
    <property type="molecule type" value="Genomic_DNA"/>
</dbReference>
<dbReference type="RefSeq" id="WP_184138196.1">
    <property type="nucleotide sequence ID" value="NZ_JACHFL010000034.1"/>
</dbReference>